<comment type="caution">
    <text evidence="3">The sequence shown here is derived from an EMBL/GenBank/DDBJ whole genome shotgun (WGS) entry which is preliminary data.</text>
</comment>
<evidence type="ECO:0000259" key="2">
    <source>
        <dbReference type="Pfam" id="PF01826"/>
    </source>
</evidence>
<evidence type="ECO:0000313" key="3">
    <source>
        <dbReference type="EMBL" id="NXY52174.1"/>
    </source>
</evidence>
<keyword evidence="4" id="KW-1185">Reference proteome</keyword>
<dbReference type="Proteomes" id="UP000519239">
    <property type="component" value="Unassembled WGS sequence"/>
</dbReference>
<accession>A0A7L4KIJ4</accession>
<evidence type="ECO:0000313" key="4">
    <source>
        <dbReference type="Proteomes" id="UP000519239"/>
    </source>
</evidence>
<dbReference type="CDD" id="cd19941">
    <property type="entry name" value="TIL"/>
    <property type="match status" value="1"/>
</dbReference>
<dbReference type="SUPFAM" id="SSF57567">
    <property type="entry name" value="Serine protease inhibitors"/>
    <property type="match status" value="1"/>
</dbReference>
<evidence type="ECO:0000256" key="1">
    <source>
        <dbReference type="ARBA" id="ARBA00023157"/>
    </source>
</evidence>
<dbReference type="InterPro" id="IPR002919">
    <property type="entry name" value="TIL_dom"/>
</dbReference>
<feature type="non-terminal residue" evidence="3">
    <location>
        <position position="1"/>
    </location>
</feature>
<dbReference type="Pfam" id="PF01826">
    <property type="entry name" value="TIL"/>
    <property type="match status" value="1"/>
</dbReference>
<dbReference type="Gene3D" id="2.10.25.10">
    <property type="entry name" value="Laminin"/>
    <property type="match status" value="1"/>
</dbReference>
<dbReference type="EMBL" id="VWPQ01021875">
    <property type="protein sequence ID" value="NXY52174.1"/>
    <property type="molecule type" value="Genomic_DNA"/>
</dbReference>
<dbReference type="AlphaFoldDB" id="A0A7L4KIJ4"/>
<feature type="domain" description="TIL" evidence="2">
    <location>
        <begin position="9"/>
        <end position="66"/>
    </location>
</feature>
<dbReference type="FunFam" id="2.10.25.10:FF:000674">
    <property type="entry name" value="Mucin-2"/>
    <property type="match status" value="1"/>
</dbReference>
<gene>
    <name evidence="3" type="primary">Sspo_1</name>
    <name evidence="3" type="ORF">CEUAER_R13248</name>
</gene>
<keyword evidence="1" id="KW-1015">Disulfide bond</keyword>
<dbReference type="InterPro" id="IPR036084">
    <property type="entry name" value="Ser_inhib-like_sf"/>
</dbReference>
<reference evidence="3 4" key="1">
    <citation type="submission" date="2019-09" db="EMBL/GenBank/DDBJ databases">
        <title>Bird 10,000 Genomes (B10K) Project - Family phase.</title>
        <authorList>
            <person name="Zhang G."/>
        </authorList>
    </citation>
    <scope>NUCLEOTIDE SEQUENCE [LARGE SCALE GENOMIC DNA]</scope>
    <source>
        <strain evidence="3">B10K-CU-031-02</strain>
        <tissue evidence="3">Muscle</tissue>
    </source>
</reference>
<dbReference type="OrthoDB" id="6132182at2759"/>
<organism evidence="3 4">
    <name type="scientific">Ceuthmochares aereus</name>
    <dbReference type="NCBI Taxonomy" id="1961834"/>
    <lineage>
        <taxon>Eukaryota</taxon>
        <taxon>Metazoa</taxon>
        <taxon>Chordata</taxon>
        <taxon>Craniata</taxon>
        <taxon>Vertebrata</taxon>
        <taxon>Euteleostomi</taxon>
        <taxon>Archelosauria</taxon>
        <taxon>Archosauria</taxon>
        <taxon>Dinosauria</taxon>
        <taxon>Saurischia</taxon>
        <taxon>Theropoda</taxon>
        <taxon>Coelurosauria</taxon>
        <taxon>Aves</taxon>
        <taxon>Neognathae</taxon>
        <taxon>Neoaves</taxon>
        <taxon>Otidimorphae</taxon>
        <taxon>Cuculiformes</taxon>
        <taxon>Cuculidae</taxon>
        <taxon>Ceuthmochares</taxon>
    </lineage>
</organism>
<feature type="non-terminal residue" evidence="3">
    <location>
        <position position="66"/>
    </location>
</feature>
<sequence>LCPSPGASCRGGQQYLECGPPCGQTCTDLVPDGATTSCPELDALCIPGCNCPPGLVLDDGGQCVPP</sequence>
<proteinExistence type="predicted"/>
<protein>
    <submittedName>
        <fullName evidence="3">SSPO protein</fullName>
    </submittedName>
</protein>
<name>A0A7L4KIJ4_9AVES</name>